<protein>
    <submittedName>
        <fullName evidence="1">Uncharacterized protein</fullName>
    </submittedName>
</protein>
<sequence>MISNIVIKHALSSGIDPLLQALFQYIDQLSLPEAPYVV</sequence>
<evidence type="ECO:0000313" key="2">
    <source>
        <dbReference type="Proteomes" id="UP001225646"/>
    </source>
</evidence>
<organism evidence="1 2">
    <name type="scientific">Aeribacillus alveayuensis</name>
    <dbReference type="NCBI Taxonomy" id="279215"/>
    <lineage>
        <taxon>Bacteria</taxon>
        <taxon>Bacillati</taxon>
        <taxon>Bacillota</taxon>
        <taxon>Bacilli</taxon>
        <taxon>Bacillales</taxon>
        <taxon>Bacillaceae</taxon>
        <taxon>Aeribacillus</taxon>
    </lineage>
</organism>
<accession>A0ABT9VSS5</accession>
<comment type="caution">
    <text evidence="1">The sequence shown here is derived from an EMBL/GenBank/DDBJ whole genome shotgun (WGS) entry which is preliminary data.</text>
</comment>
<proteinExistence type="predicted"/>
<evidence type="ECO:0000313" key="1">
    <source>
        <dbReference type="EMBL" id="MDQ0164038.1"/>
    </source>
</evidence>
<name>A0ABT9VSS5_9BACI</name>
<reference evidence="1 2" key="1">
    <citation type="submission" date="2023-07" db="EMBL/GenBank/DDBJ databases">
        <title>Genomic Encyclopedia of Type Strains, Phase IV (KMG-IV): sequencing the most valuable type-strain genomes for metagenomic binning, comparative biology and taxonomic classification.</title>
        <authorList>
            <person name="Goeker M."/>
        </authorList>
    </citation>
    <scope>NUCLEOTIDE SEQUENCE [LARGE SCALE GENOMIC DNA]</scope>
    <source>
        <strain evidence="1 2">DSM 19092</strain>
    </source>
</reference>
<dbReference type="Proteomes" id="UP001225646">
    <property type="component" value="Unassembled WGS sequence"/>
</dbReference>
<keyword evidence="2" id="KW-1185">Reference proteome</keyword>
<gene>
    <name evidence="1" type="ORF">J2S06_003182</name>
</gene>
<dbReference type="EMBL" id="JAUSTR010000040">
    <property type="protein sequence ID" value="MDQ0164038.1"/>
    <property type="molecule type" value="Genomic_DNA"/>
</dbReference>